<evidence type="ECO:0000313" key="1">
    <source>
        <dbReference type="EMBL" id="REJ23860.1"/>
    </source>
</evidence>
<sequence>MRRGRRPRKQGMLNIEDGPGKLGQIPAAWVQPVNEKPILTYPVPEKAGKWPHAWREKLRLNLPFCKSWGCPQESPKPLRLKSEGTINGKITGILNMAEATEPAIRSRKNLRKETFATARGQDLLYNRNRCN</sequence>
<protein>
    <submittedName>
        <fullName evidence="1">Uncharacterized protein</fullName>
    </submittedName>
</protein>
<dbReference type="AlphaFoldDB" id="A0A3E0JVV7"/>
<name>A0A3E0JVV7_9BACI</name>
<proteinExistence type="predicted"/>
<comment type="caution">
    <text evidence="1">The sequence shown here is derived from an EMBL/GenBank/DDBJ whole genome shotgun (WGS) entry which is preliminary data.</text>
</comment>
<gene>
    <name evidence="1" type="ORF">C6P37_16540</name>
</gene>
<dbReference type="EMBL" id="QEWE01000043">
    <property type="protein sequence ID" value="REJ23860.1"/>
    <property type="molecule type" value="Genomic_DNA"/>
</dbReference>
<evidence type="ECO:0000313" key="2">
    <source>
        <dbReference type="Proteomes" id="UP000257014"/>
    </source>
</evidence>
<accession>A0A3E0JVV7</accession>
<organism evidence="1 2">
    <name type="scientific">Caldibacillus debilis</name>
    <dbReference type="NCBI Taxonomy" id="301148"/>
    <lineage>
        <taxon>Bacteria</taxon>
        <taxon>Bacillati</taxon>
        <taxon>Bacillota</taxon>
        <taxon>Bacilli</taxon>
        <taxon>Bacillales</taxon>
        <taxon>Bacillaceae</taxon>
        <taxon>Caldibacillus</taxon>
    </lineage>
</organism>
<dbReference type="Proteomes" id="UP000257014">
    <property type="component" value="Unassembled WGS sequence"/>
</dbReference>
<reference evidence="1 2" key="1">
    <citation type="submission" date="2018-03" db="EMBL/GenBank/DDBJ databases">
        <authorList>
            <person name="Keele B.F."/>
        </authorList>
    </citation>
    <scope>NUCLEOTIDE SEQUENCE [LARGE SCALE GENOMIC DNA]</scope>
    <source>
        <strain evidence="1">ZCTH4_d</strain>
    </source>
</reference>